<keyword evidence="2 6" id="KW-0812">Transmembrane</keyword>
<organism evidence="7 8">
    <name type="scientific">Helicocarpus griseus UAMH5409</name>
    <dbReference type="NCBI Taxonomy" id="1447875"/>
    <lineage>
        <taxon>Eukaryota</taxon>
        <taxon>Fungi</taxon>
        <taxon>Dikarya</taxon>
        <taxon>Ascomycota</taxon>
        <taxon>Pezizomycotina</taxon>
        <taxon>Eurotiomycetes</taxon>
        <taxon>Eurotiomycetidae</taxon>
        <taxon>Onygenales</taxon>
        <taxon>Ajellomycetaceae</taxon>
        <taxon>Helicocarpus</taxon>
    </lineage>
</organism>
<dbReference type="InterPro" id="IPR035952">
    <property type="entry name" value="Rhomboid-like_sf"/>
</dbReference>
<evidence type="ECO:0000256" key="1">
    <source>
        <dbReference type="ARBA" id="ARBA00004141"/>
    </source>
</evidence>
<keyword evidence="8" id="KW-1185">Reference proteome</keyword>
<feature type="region of interest" description="Disordered" evidence="5">
    <location>
        <begin position="281"/>
        <end position="309"/>
    </location>
</feature>
<keyword evidence="3 6" id="KW-1133">Transmembrane helix</keyword>
<evidence type="ECO:0000313" key="7">
    <source>
        <dbReference type="EMBL" id="PGH18604.1"/>
    </source>
</evidence>
<dbReference type="STRING" id="1447875.A0A2B7Y3D3"/>
<comment type="caution">
    <text evidence="7">The sequence shown here is derived from an EMBL/GenBank/DDBJ whole genome shotgun (WGS) entry which is preliminary data.</text>
</comment>
<dbReference type="GO" id="GO:0016020">
    <property type="term" value="C:membrane"/>
    <property type="evidence" value="ECO:0007669"/>
    <property type="project" value="UniProtKB-SubCell"/>
</dbReference>
<gene>
    <name evidence="7" type="ORF">AJ79_00383</name>
</gene>
<feature type="transmembrane region" description="Helical" evidence="6">
    <location>
        <begin position="49"/>
        <end position="75"/>
    </location>
</feature>
<feature type="region of interest" description="Disordered" evidence="5">
    <location>
        <begin position="232"/>
        <end position="268"/>
    </location>
</feature>
<dbReference type="AlphaFoldDB" id="A0A2B7Y3D3"/>
<dbReference type="Proteomes" id="UP000223968">
    <property type="component" value="Unassembled WGS sequence"/>
</dbReference>
<sequence>MISSGFTNAPITKYALVFIVVSSIFASVADVKYLLYIQVVPHLWNYKQIWRLAVWQVCYTNSTEVLFAATLLYHLRVIERLWGSRKFGSFLLTIFPYTTLLPPLLLTLLLRPLTLNHLNYLPAGPTPLLFALLAQFYAAIPPTYKYHISTSTSSTTSPTTTTTNPTITLSDKSPTYLLAAQLSLSQFPHSLLPAALGWAVGYAWRSDILPGRAASWRVPGWVYGDYSTDAATGRGARASRGGGRRDGGAGWSRGVSGRNGAGGAGDAEGFEGLRRRLEGESRAAAVGGDAGGAGAGPSGEGRTGRRPLAGQILDRFRGGF</sequence>
<evidence type="ECO:0000256" key="3">
    <source>
        <dbReference type="ARBA" id="ARBA00022989"/>
    </source>
</evidence>
<evidence type="ECO:0000256" key="6">
    <source>
        <dbReference type="SAM" id="Phobius"/>
    </source>
</evidence>
<dbReference type="OrthoDB" id="272778at2759"/>
<evidence type="ECO:0000256" key="4">
    <source>
        <dbReference type="ARBA" id="ARBA00023136"/>
    </source>
</evidence>
<feature type="transmembrane region" description="Helical" evidence="6">
    <location>
        <begin position="120"/>
        <end position="140"/>
    </location>
</feature>
<evidence type="ECO:0008006" key="9">
    <source>
        <dbReference type="Google" id="ProtNLM"/>
    </source>
</evidence>
<feature type="compositionally biased region" description="Gly residues" evidence="5">
    <location>
        <begin position="257"/>
        <end position="266"/>
    </location>
</feature>
<feature type="compositionally biased region" description="Gly residues" evidence="5">
    <location>
        <begin position="288"/>
        <end position="301"/>
    </location>
</feature>
<keyword evidence="4 6" id="KW-0472">Membrane</keyword>
<name>A0A2B7Y3D3_9EURO</name>
<dbReference type="PANTHER" id="PTHR43066:SF21">
    <property type="entry name" value="UBIQUITIN-ASSOCIATED DOMAIN-CONTAINING PROTEIN 2"/>
    <property type="match status" value="1"/>
</dbReference>
<evidence type="ECO:0000313" key="8">
    <source>
        <dbReference type="Proteomes" id="UP000223968"/>
    </source>
</evidence>
<evidence type="ECO:0000256" key="5">
    <source>
        <dbReference type="SAM" id="MobiDB-lite"/>
    </source>
</evidence>
<feature type="transmembrane region" description="Helical" evidence="6">
    <location>
        <begin position="12"/>
        <end position="29"/>
    </location>
</feature>
<accession>A0A2B7Y3D3</accession>
<dbReference type="SUPFAM" id="SSF144091">
    <property type="entry name" value="Rhomboid-like"/>
    <property type="match status" value="1"/>
</dbReference>
<reference evidence="7 8" key="1">
    <citation type="submission" date="2017-10" db="EMBL/GenBank/DDBJ databases">
        <title>Comparative genomics in systemic dimorphic fungi from Ajellomycetaceae.</title>
        <authorList>
            <person name="Munoz J.F."/>
            <person name="Mcewen J.G."/>
            <person name="Clay O.K."/>
            <person name="Cuomo C.A."/>
        </authorList>
    </citation>
    <scope>NUCLEOTIDE SEQUENCE [LARGE SCALE GENOMIC DNA]</scope>
    <source>
        <strain evidence="7 8">UAMH5409</strain>
    </source>
</reference>
<dbReference type="EMBL" id="PDNB01000003">
    <property type="protein sequence ID" value="PGH18604.1"/>
    <property type="molecule type" value="Genomic_DNA"/>
</dbReference>
<feature type="transmembrane region" description="Helical" evidence="6">
    <location>
        <begin position="87"/>
        <end position="108"/>
    </location>
</feature>
<dbReference type="PANTHER" id="PTHR43066">
    <property type="entry name" value="RHOMBOID-RELATED PROTEIN"/>
    <property type="match status" value="1"/>
</dbReference>
<dbReference type="GO" id="GO:0004252">
    <property type="term" value="F:serine-type endopeptidase activity"/>
    <property type="evidence" value="ECO:0007669"/>
    <property type="project" value="TreeGrafter"/>
</dbReference>
<proteinExistence type="predicted"/>
<evidence type="ECO:0000256" key="2">
    <source>
        <dbReference type="ARBA" id="ARBA00022692"/>
    </source>
</evidence>
<comment type="subcellular location">
    <subcellularLocation>
        <location evidence="1">Membrane</location>
        <topology evidence="1">Multi-pass membrane protein</topology>
    </subcellularLocation>
</comment>
<protein>
    <recommendedName>
        <fullName evidence="9">Peptidase S54 rhomboid domain-containing protein</fullName>
    </recommendedName>
</protein>